<proteinExistence type="predicted"/>
<accession>A0AAN5ZLZ0</accession>
<gene>
    <name evidence="3" type="ORF">J8F57_005503</name>
</gene>
<dbReference type="Pfam" id="PF00196">
    <property type="entry name" value="GerE"/>
    <property type="match status" value="1"/>
</dbReference>
<dbReference type="SMART" id="SM00421">
    <property type="entry name" value="HTH_LUXR"/>
    <property type="match status" value="1"/>
</dbReference>
<organism evidence="3 4">
    <name type="scientific">Escherichia coli</name>
    <dbReference type="NCBI Taxonomy" id="562"/>
    <lineage>
        <taxon>Bacteria</taxon>
        <taxon>Pseudomonadati</taxon>
        <taxon>Pseudomonadota</taxon>
        <taxon>Gammaproteobacteria</taxon>
        <taxon>Enterobacterales</taxon>
        <taxon>Enterobacteriaceae</taxon>
        <taxon>Escherichia</taxon>
    </lineage>
</organism>
<evidence type="ECO:0000313" key="4">
    <source>
        <dbReference type="Proteomes" id="UP000868636"/>
    </source>
</evidence>
<evidence type="ECO:0000259" key="2">
    <source>
        <dbReference type="PROSITE" id="PS50043"/>
    </source>
</evidence>
<dbReference type="InterPro" id="IPR000792">
    <property type="entry name" value="Tscrpt_reg_LuxR_C"/>
</dbReference>
<name>A0AAN5ZLZ0_ECOLX</name>
<sequence>TAKEKDVIGLLLAGHSVKAISIMRNRSLKTVSSQKQSAYKKLGVRSDIGLFPGLLKGWGMLVCHRSEELVATAGQINTGAEQGYRYRCCRSGDVDEYRK</sequence>
<keyword evidence="1" id="KW-0238">DNA-binding</keyword>
<reference evidence="3" key="2">
    <citation type="submission" date="2021-03" db="EMBL/GenBank/DDBJ databases">
        <authorList>
            <consortium name="NCBI Pathogen Detection Project"/>
        </authorList>
    </citation>
    <scope>NUCLEOTIDE SEQUENCE</scope>
    <source>
        <strain evidence="3">SJP41</strain>
    </source>
</reference>
<dbReference type="Proteomes" id="UP000868636">
    <property type="component" value="Unassembled WGS sequence"/>
</dbReference>
<dbReference type="InterPro" id="IPR036388">
    <property type="entry name" value="WH-like_DNA-bd_sf"/>
</dbReference>
<dbReference type="PROSITE" id="PS50043">
    <property type="entry name" value="HTH_LUXR_2"/>
    <property type="match status" value="1"/>
</dbReference>
<feature type="non-terminal residue" evidence="3">
    <location>
        <position position="1"/>
    </location>
</feature>
<evidence type="ECO:0000313" key="3">
    <source>
        <dbReference type="EMBL" id="HAZ7495118.1"/>
    </source>
</evidence>
<feature type="domain" description="HTH luxR-type" evidence="2">
    <location>
        <begin position="1"/>
        <end position="58"/>
    </location>
</feature>
<dbReference type="EMBL" id="DADPIR010000176">
    <property type="protein sequence ID" value="HAZ7495118.1"/>
    <property type="molecule type" value="Genomic_DNA"/>
</dbReference>
<dbReference type="AlphaFoldDB" id="A0AAN5ZLZ0"/>
<dbReference type="GO" id="GO:0003677">
    <property type="term" value="F:DNA binding"/>
    <property type="evidence" value="ECO:0007669"/>
    <property type="project" value="UniProtKB-KW"/>
</dbReference>
<dbReference type="InterPro" id="IPR016032">
    <property type="entry name" value="Sig_transdc_resp-reg_C-effctor"/>
</dbReference>
<dbReference type="CDD" id="cd06170">
    <property type="entry name" value="LuxR_C_like"/>
    <property type="match status" value="1"/>
</dbReference>
<evidence type="ECO:0000256" key="1">
    <source>
        <dbReference type="ARBA" id="ARBA00023125"/>
    </source>
</evidence>
<dbReference type="GO" id="GO:0006355">
    <property type="term" value="P:regulation of DNA-templated transcription"/>
    <property type="evidence" value="ECO:0007669"/>
    <property type="project" value="InterPro"/>
</dbReference>
<dbReference type="Gene3D" id="1.10.10.10">
    <property type="entry name" value="Winged helix-like DNA-binding domain superfamily/Winged helix DNA-binding domain"/>
    <property type="match status" value="1"/>
</dbReference>
<comment type="caution">
    <text evidence="3">The sequence shown here is derived from an EMBL/GenBank/DDBJ whole genome shotgun (WGS) entry which is preliminary data.</text>
</comment>
<reference evidence="3" key="1">
    <citation type="journal article" date="2018" name="Genome Biol.">
        <title>SKESA: strategic k-mer extension for scrupulous assemblies.</title>
        <authorList>
            <person name="Souvorov A."/>
            <person name="Agarwala R."/>
            <person name="Lipman D.J."/>
        </authorList>
    </citation>
    <scope>NUCLEOTIDE SEQUENCE</scope>
    <source>
        <strain evidence="3">SJP41</strain>
    </source>
</reference>
<dbReference type="SUPFAM" id="SSF46894">
    <property type="entry name" value="C-terminal effector domain of the bipartite response regulators"/>
    <property type="match status" value="1"/>
</dbReference>
<protein>
    <submittedName>
        <fullName evidence="3">Helix-turn-helix transcriptional regulator</fullName>
    </submittedName>
</protein>